<keyword evidence="8 11" id="KW-1133">Transmembrane helix</keyword>
<dbReference type="Gene3D" id="1.10.3730.20">
    <property type="match status" value="1"/>
</dbReference>
<dbReference type="PANTHER" id="PTHR30561:SF9">
    <property type="entry name" value="4-AMINO-4-DEOXY-L-ARABINOSE-PHOSPHOUNDECAPRENOL FLIPPASE SUBUNIT ARNF-RELATED"/>
    <property type="match status" value="1"/>
</dbReference>
<organism evidence="13 14">
    <name type="scientific">Alienimonas chondri</name>
    <dbReference type="NCBI Taxonomy" id="2681879"/>
    <lineage>
        <taxon>Bacteria</taxon>
        <taxon>Pseudomonadati</taxon>
        <taxon>Planctomycetota</taxon>
        <taxon>Planctomycetia</taxon>
        <taxon>Planctomycetales</taxon>
        <taxon>Planctomycetaceae</taxon>
        <taxon>Alienimonas</taxon>
    </lineage>
</organism>
<sequence>MRRMIGYAYVGLTITFTVIGQLLIKWQMGSATLPEGAVAKLLFLMRQLLNPWILCGFASAFLAALCWMAAMTKLPLSRAYPPTSLALVLVLAFSALLFDEKISSSTILGSLLIIAGLLVVAK</sequence>
<feature type="transmembrane region" description="Helical" evidence="11">
    <location>
        <begin position="104"/>
        <end position="121"/>
    </location>
</feature>
<evidence type="ECO:0000256" key="1">
    <source>
        <dbReference type="ARBA" id="ARBA00004651"/>
    </source>
</evidence>
<keyword evidence="5" id="KW-0441">Lipid A biosynthesis</keyword>
<name>A0ABX1VI88_9PLAN</name>
<proteinExistence type="predicted"/>
<keyword evidence="10 11" id="KW-0472">Membrane</keyword>
<keyword evidence="9" id="KW-0443">Lipid metabolism</keyword>
<dbReference type="SUPFAM" id="SSF103481">
    <property type="entry name" value="Multidrug resistance efflux transporter EmrE"/>
    <property type="match status" value="1"/>
</dbReference>
<evidence type="ECO:0000256" key="6">
    <source>
        <dbReference type="ARBA" id="ARBA00022692"/>
    </source>
</evidence>
<evidence type="ECO:0000256" key="5">
    <source>
        <dbReference type="ARBA" id="ARBA00022556"/>
    </source>
</evidence>
<gene>
    <name evidence="13" type="primary">arnF</name>
    <name evidence="13" type="ORF">LzC2_30380</name>
</gene>
<keyword evidence="6 11" id="KW-0812">Transmembrane</keyword>
<keyword evidence="7" id="KW-0448">Lipopolysaccharide biosynthesis</keyword>
<evidence type="ECO:0000313" key="14">
    <source>
        <dbReference type="Proteomes" id="UP000609651"/>
    </source>
</evidence>
<dbReference type="InterPro" id="IPR000620">
    <property type="entry name" value="EamA_dom"/>
</dbReference>
<protein>
    <submittedName>
        <fullName evidence="13">4-amino-4-deoxy-L-arabinose-phosphoundecaprenol flippase subunit ArnF</fullName>
    </submittedName>
</protein>
<reference evidence="13 14" key="1">
    <citation type="journal article" date="2020" name="Syst. Appl. Microbiol.">
        <title>Alienimonas chondri sp. nov., a novel planctomycete isolated from the biofilm of the red alga Chondrus crispus.</title>
        <authorList>
            <person name="Vitorino I."/>
            <person name="Albuquerque L."/>
            <person name="Wiegand S."/>
            <person name="Kallscheuer N."/>
            <person name="da Costa M.S."/>
            <person name="Lobo-da-Cunha A."/>
            <person name="Jogler C."/>
            <person name="Lage O.M."/>
        </authorList>
    </citation>
    <scope>NUCLEOTIDE SEQUENCE [LARGE SCALE GENOMIC DNA]</scope>
    <source>
        <strain evidence="13 14">LzC2</strain>
    </source>
</reference>
<dbReference type="PANTHER" id="PTHR30561">
    <property type="entry name" value="SMR FAMILY PROTON-DEPENDENT DRUG EFFLUX TRANSPORTER SUGE"/>
    <property type="match status" value="1"/>
</dbReference>
<feature type="domain" description="EamA" evidence="12">
    <location>
        <begin position="50"/>
        <end position="120"/>
    </location>
</feature>
<dbReference type="InterPro" id="IPR037185">
    <property type="entry name" value="EmrE-like"/>
</dbReference>
<evidence type="ECO:0000256" key="3">
    <source>
        <dbReference type="ARBA" id="ARBA00022516"/>
    </source>
</evidence>
<evidence type="ECO:0000256" key="9">
    <source>
        <dbReference type="ARBA" id="ARBA00023098"/>
    </source>
</evidence>
<keyword evidence="4" id="KW-0997">Cell inner membrane</keyword>
<dbReference type="EMBL" id="WTPX01000109">
    <property type="protein sequence ID" value="NNJ26942.1"/>
    <property type="molecule type" value="Genomic_DNA"/>
</dbReference>
<dbReference type="Pfam" id="PF00892">
    <property type="entry name" value="EamA"/>
    <property type="match status" value="1"/>
</dbReference>
<comment type="caution">
    <text evidence="13">The sequence shown here is derived from an EMBL/GenBank/DDBJ whole genome shotgun (WGS) entry which is preliminary data.</text>
</comment>
<evidence type="ECO:0000256" key="4">
    <source>
        <dbReference type="ARBA" id="ARBA00022519"/>
    </source>
</evidence>
<evidence type="ECO:0000256" key="10">
    <source>
        <dbReference type="ARBA" id="ARBA00023136"/>
    </source>
</evidence>
<evidence type="ECO:0000256" key="2">
    <source>
        <dbReference type="ARBA" id="ARBA00022475"/>
    </source>
</evidence>
<dbReference type="InterPro" id="IPR000390">
    <property type="entry name" value="Small_drug/metabolite_transptr"/>
</dbReference>
<evidence type="ECO:0000256" key="7">
    <source>
        <dbReference type="ARBA" id="ARBA00022985"/>
    </source>
</evidence>
<accession>A0ABX1VI88</accession>
<keyword evidence="14" id="KW-1185">Reference proteome</keyword>
<feature type="transmembrane region" description="Helical" evidence="11">
    <location>
        <begin position="79"/>
        <end position="98"/>
    </location>
</feature>
<keyword evidence="2" id="KW-1003">Cell membrane</keyword>
<feature type="transmembrane region" description="Helical" evidence="11">
    <location>
        <begin position="7"/>
        <end position="28"/>
    </location>
</feature>
<evidence type="ECO:0000256" key="8">
    <source>
        <dbReference type="ARBA" id="ARBA00022989"/>
    </source>
</evidence>
<comment type="subcellular location">
    <subcellularLocation>
        <location evidence="1">Cell membrane</location>
        <topology evidence="1">Multi-pass membrane protein</topology>
    </subcellularLocation>
</comment>
<evidence type="ECO:0000313" key="13">
    <source>
        <dbReference type="EMBL" id="NNJ26942.1"/>
    </source>
</evidence>
<evidence type="ECO:0000256" key="11">
    <source>
        <dbReference type="SAM" id="Phobius"/>
    </source>
</evidence>
<dbReference type="Proteomes" id="UP000609651">
    <property type="component" value="Unassembled WGS sequence"/>
</dbReference>
<evidence type="ECO:0000259" key="12">
    <source>
        <dbReference type="Pfam" id="PF00892"/>
    </source>
</evidence>
<keyword evidence="3" id="KW-0444">Lipid biosynthesis</keyword>
<feature type="transmembrane region" description="Helical" evidence="11">
    <location>
        <begin position="48"/>
        <end position="67"/>
    </location>
</feature>